<dbReference type="Proteomes" id="UP000243950">
    <property type="component" value="Unassembled WGS sequence"/>
</dbReference>
<protein>
    <submittedName>
        <fullName evidence="1">Uncharacterized protein</fullName>
    </submittedName>
</protein>
<evidence type="ECO:0000313" key="1">
    <source>
        <dbReference type="EMBL" id="SFE33375.1"/>
    </source>
</evidence>
<evidence type="ECO:0000313" key="2">
    <source>
        <dbReference type="Proteomes" id="UP000243950"/>
    </source>
</evidence>
<organism evidence="1 2">
    <name type="scientific">Pseudomonas straminea</name>
    <dbReference type="NCBI Taxonomy" id="47882"/>
    <lineage>
        <taxon>Bacteria</taxon>
        <taxon>Pseudomonadati</taxon>
        <taxon>Pseudomonadota</taxon>
        <taxon>Gammaproteobacteria</taxon>
        <taxon>Pseudomonadales</taxon>
        <taxon>Pseudomonadaceae</taxon>
        <taxon>Phytopseudomonas</taxon>
    </lineage>
</organism>
<accession>A0A1I1ZNZ6</accession>
<dbReference type="EMBL" id="FOMO01000016">
    <property type="protein sequence ID" value="SFE33375.1"/>
    <property type="molecule type" value="Genomic_DNA"/>
</dbReference>
<gene>
    <name evidence="1" type="ORF">SAMN05216372_11632</name>
</gene>
<proteinExistence type="predicted"/>
<name>A0A1I1ZNZ6_PSEOC</name>
<reference evidence="2" key="1">
    <citation type="submission" date="2016-10" db="EMBL/GenBank/DDBJ databases">
        <authorList>
            <person name="Varghese N."/>
            <person name="Submissions S."/>
        </authorList>
    </citation>
    <scope>NUCLEOTIDE SEQUENCE [LARGE SCALE GENOMIC DNA]</scope>
    <source>
        <strain evidence="2">JCM 2783</strain>
    </source>
</reference>
<sequence length="61" mass="6618">MPQLNTVFTRARQISLSAIRSLANTHSDAASSFAPAALDMLTFQTPQRPTHAPIRQPGTRA</sequence>
<keyword evidence="2" id="KW-1185">Reference proteome</keyword>
<dbReference type="RefSeq" id="WP_093507675.1">
    <property type="nucleotide sequence ID" value="NZ_BSSG01000016.1"/>
</dbReference>
<dbReference type="AlphaFoldDB" id="A0A1I1ZNZ6"/>